<accession>A0A8A7KJ32</accession>
<evidence type="ECO:0000313" key="2">
    <source>
        <dbReference type="Proteomes" id="UP000665020"/>
    </source>
</evidence>
<reference evidence="1" key="1">
    <citation type="submission" date="2019-12" db="EMBL/GenBank/DDBJ databases">
        <authorList>
            <person name="zhang j."/>
            <person name="sun C.M."/>
        </authorList>
    </citation>
    <scope>NUCLEOTIDE SEQUENCE</scope>
    <source>
        <strain evidence="1">NS-1</strain>
    </source>
</reference>
<gene>
    <name evidence="1" type="ORF">GM661_18695</name>
</gene>
<organism evidence="1 2">
    <name type="scientific">Iocasia fonsfrigidae</name>
    <dbReference type="NCBI Taxonomy" id="2682810"/>
    <lineage>
        <taxon>Bacteria</taxon>
        <taxon>Bacillati</taxon>
        <taxon>Bacillota</taxon>
        <taxon>Clostridia</taxon>
        <taxon>Halanaerobiales</taxon>
        <taxon>Halanaerobiaceae</taxon>
        <taxon>Iocasia</taxon>
    </lineage>
</organism>
<dbReference type="RefSeq" id="WP_230868161.1">
    <property type="nucleotide sequence ID" value="NZ_CP046640.1"/>
</dbReference>
<sequence length="157" mass="17527">MADDFYNGVRYGDEIEISIGKYNGTAWEYELITHREGFSPDIPEDTEAVYDGLEYKGDKKIRAEKTLTLTQAMPADYGSGLFAYEDLAGLVIKEEIVPQDGSTVEVPARYYTNVNLRKVSADEVPNEGGFNITISGRYDSIVKDEPAGTESWVKTYT</sequence>
<dbReference type="EMBL" id="CP046640">
    <property type="protein sequence ID" value="QTL99838.1"/>
    <property type="molecule type" value="Genomic_DNA"/>
</dbReference>
<dbReference type="Proteomes" id="UP000665020">
    <property type="component" value="Chromosome"/>
</dbReference>
<name>A0A8A7KJ32_9FIRM</name>
<evidence type="ECO:0000313" key="1">
    <source>
        <dbReference type="EMBL" id="QTL99838.1"/>
    </source>
</evidence>
<dbReference type="AlphaFoldDB" id="A0A8A7KJ32"/>
<protein>
    <submittedName>
        <fullName evidence="1">Uncharacterized protein</fullName>
    </submittedName>
</protein>
<dbReference type="KEGG" id="ifn:GM661_18695"/>
<keyword evidence="2" id="KW-1185">Reference proteome</keyword>
<proteinExistence type="predicted"/>